<dbReference type="InterPro" id="IPR010213">
    <property type="entry name" value="TF_NusA"/>
</dbReference>
<dbReference type="Proteomes" id="UP000199397">
    <property type="component" value="Unassembled WGS sequence"/>
</dbReference>
<evidence type="ECO:0000256" key="6">
    <source>
        <dbReference type="ARBA" id="ARBA00023163"/>
    </source>
</evidence>
<dbReference type="GO" id="GO:0003700">
    <property type="term" value="F:DNA-binding transcription factor activity"/>
    <property type="evidence" value="ECO:0007669"/>
    <property type="project" value="InterPro"/>
</dbReference>
<protein>
    <recommendedName>
        <fullName evidence="7">Transcription termination/antitermination protein NusA</fullName>
    </recommendedName>
</protein>
<keyword evidence="5 7" id="KW-0805">Transcription regulation</keyword>
<comment type="subunit">
    <text evidence="7">Monomer. Binds directly to the core enzyme of the DNA-dependent RNA polymerase and to nascent RNA.</text>
</comment>
<dbReference type="GO" id="GO:0005829">
    <property type="term" value="C:cytosol"/>
    <property type="evidence" value="ECO:0007669"/>
    <property type="project" value="TreeGrafter"/>
</dbReference>
<dbReference type="Pfam" id="PF26594">
    <property type="entry name" value="KH_NusA_2nd"/>
    <property type="match status" value="1"/>
</dbReference>
<evidence type="ECO:0000256" key="4">
    <source>
        <dbReference type="ARBA" id="ARBA00022884"/>
    </source>
</evidence>
<comment type="similarity">
    <text evidence="7">Belongs to the NusA family.</text>
</comment>
<evidence type="ECO:0000256" key="5">
    <source>
        <dbReference type="ARBA" id="ARBA00023015"/>
    </source>
</evidence>
<dbReference type="STRING" id="525918.SAMN05660964_02758"/>
<dbReference type="InterPro" id="IPR013735">
    <property type="entry name" value="TF_NusA_N"/>
</dbReference>
<dbReference type="Pfam" id="PF13184">
    <property type="entry name" value="KH_NusA_1st"/>
    <property type="match status" value="1"/>
</dbReference>
<evidence type="ECO:0000256" key="3">
    <source>
        <dbReference type="ARBA" id="ARBA00022814"/>
    </source>
</evidence>
<dbReference type="CDD" id="cd22529">
    <property type="entry name" value="KH-II_NusA_rpt2"/>
    <property type="match status" value="1"/>
</dbReference>
<dbReference type="InterPro" id="IPR010995">
    <property type="entry name" value="DNA_repair_Rad51/TF_NusA_a-hlx"/>
</dbReference>
<dbReference type="Gene3D" id="3.30.1480.10">
    <property type="entry name" value="NusA, N-terminal domain"/>
    <property type="match status" value="1"/>
</dbReference>
<dbReference type="GO" id="GO:0006353">
    <property type="term" value="P:DNA-templated transcription termination"/>
    <property type="evidence" value="ECO:0007669"/>
    <property type="project" value="UniProtKB-UniRule"/>
</dbReference>
<dbReference type="RefSeq" id="WP_093069544.1">
    <property type="nucleotide sequence ID" value="NZ_FNQP01000017.1"/>
</dbReference>
<proteinExistence type="inferred from homology"/>
<dbReference type="EMBL" id="FNQP01000017">
    <property type="protein sequence ID" value="SEA89711.1"/>
    <property type="molecule type" value="Genomic_DNA"/>
</dbReference>
<dbReference type="HAMAP" id="MF_00945_B">
    <property type="entry name" value="NusA_B"/>
    <property type="match status" value="1"/>
</dbReference>
<reference evidence="9 10" key="1">
    <citation type="submission" date="2016-10" db="EMBL/GenBank/DDBJ databases">
        <authorList>
            <person name="de Groot N.N."/>
        </authorList>
    </citation>
    <scope>NUCLEOTIDE SEQUENCE [LARGE SCALE GENOMIC DNA]</scope>
    <source>
        <strain evidence="9 10">DSM 21228</strain>
    </source>
</reference>
<dbReference type="AlphaFoldDB" id="A0A1H4EXJ0"/>
<dbReference type="NCBIfam" id="TIGR01954">
    <property type="entry name" value="nusA_Cterm_rpt"/>
    <property type="match status" value="2"/>
</dbReference>
<keyword evidence="10" id="KW-1185">Reference proteome</keyword>
<dbReference type="SUPFAM" id="SSF50249">
    <property type="entry name" value="Nucleic acid-binding proteins"/>
    <property type="match status" value="1"/>
</dbReference>
<dbReference type="InterPro" id="IPR036555">
    <property type="entry name" value="NusA_N_sf"/>
</dbReference>
<dbReference type="InterPro" id="IPR058582">
    <property type="entry name" value="KH_NusA_2nd"/>
</dbReference>
<organism evidence="9 10">
    <name type="scientific">Thiothrix caldifontis</name>
    <dbReference type="NCBI Taxonomy" id="525918"/>
    <lineage>
        <taxon>Bacteria</taxon>
        <taxon>Pseudomonadati</taxon>
        <taxon>Pseudomonadota</taxon>
        <taxon>Gammaproteobacteria</taxon>
        <taxon>Thiotrichales</taxon>
        <taxon>Thiotrichaceae</taxon>
        <taxon>Thiothrix</taxon>
    </lineage>
</organism>
<dbReference type="PROSITE" id="PS50126">
    <property type="entry name" value="S1"/>
    <property type="match status" value="1"/>
</dbReference>
<evidence type="ECO:0000256" key="7">
    <source>
        <dbReference type="HAMAP-Rule" id="MF_00945"/>
    </source>
</evidence>
<dbReference type="InterPro" id="IPR015946">
    <property type="entry name" value="KH_dom-like_a/b"/>
</dbReference>
<keyword evidence="1 7" id="KW-0806">Transcription termination</keyword>
<comment type="subcellular location">
    <subcellularLocation>
        <location evidence="7">Cytoplasm</location>
    </subcellularLocation>
</comment>
<evidence type="ECO:0000313" key="10">
    <source>
        <dbReference type="Proteomes" id="UP000199397"/>
    </source>
</evidence>
<dbReference type="GO" id="GO:0000166">
    <property type="term" value="F:nucleotide binding"/>
    <property type="evidence" value="ECO:0007669"/>
    <property type="project" value="InterPro"/>
</dbReference>
<dbReference type="FunFam" id="1.10.150.20:FF:000018">
    <property type="entry name" value="Transcription termination/antitermination protein NusA"/>
    <property type="match status" value="1"/>
</dbReference>
<keyword evidence="2 7" id="KW-0963">Cytoplasm</keyword>
<evidence type="ECO:0000259" key="8">
    <source>
        <dbReference type="PROSITE" id="PS50126"/>
    </source>
</evidence>
<comment type="function">
    <text evidence="7">Participates in both transcription termination and antitermination.</text>
</comment>
<feature type="domain" description="S1 motif" evidence="8">
    <location>
        <begin position="139"/>
        <end position="204"/>
    </location>
</feature>
<dbReference type="SUPFAM" id="SSF47794">
    <property type="entry name" value="Rad51 N-terminal domain-like"/>
    <property type="match status" value="2"/>
</dbReference>
<gene>
    <name evidence="7" type="primary">nusA</name>
    <name evidence="9" type="ORF">SAMN05660964_02758</name>
</gene>
<dbReference type="Pfam" id="PF08529">
    <property type="entry name" value="NusA_N"/>
    <property type="match status" value="1"/>
</dbReference>
<accession>A0A1H4EXJ0</accession>
<dbReference type="CDD" id="cd02134">
    <property type="entry name" value="KH-II_NusA_rpt1"/>
    <property type="match status" value="1"/>
</dbReference>
<dbReference type="InterPro" id="IPR010214">
    <property type="entry name" value="Tscrpt_termin_fac_NusA_C_rpt"/>
</dbReference>
<evidence type="ECO:0000256" key="1">
    <source>
        <dbReference type="ARBA" id="ARBA00022472"/>
    </source>
</evidence>
<evidence type="ECO:0000256" key="2">
    <source>
        <dbReference type="ARBA" id="ARBA00022490"/>
    </source>
</evidence>
<dbReference type="FunFam" id="3.30.300.20:FF:000002">
    <property type="entry name" value="Transcription termination/antitermination protein NusA"/>
    <property type="match status" value="1"/>
</dbReference>
<dbReference type="InterPro" id="IPR025249">
    <property type="entry name" value="TF_NusA_KH_1st"/>
</dbReference>
<dbReference type="InterPro" id="IPR030842">
    <property type="entry name" value="TF_NusA_bacterial"/>
</dbReference>
<keyword evidence="6 7" id="KW-0804">Transcription</keyword>
<dbReference type="SUPFAM" id="SSF54814">
    <property type="entry name" value="Prokaryotic type KH domain (KH-domain type II)"/>
    <property type="match status" value="2"/>
</dbReference>
<dbReference type="PROSITE" id="PS50084">
    <property type="entry name" value="KH_TYPE_1"/>
    <property type="match status" value="1"/>
</dbReference>
<dbReference type="CDD" id="cd04455">
    <property type="entry name" value="S1_NusA"/>
    <property type="match status" value="1"/>
</dbReference>
<dbReference type="InterPro" id="IPR003029">
    <property type="entry name" value="S1_domain"/>
</dbReference>
<evidence type="ECO:0000313" key="9">
    <source>
        <dbReference type="EMBL" id="SEA89711.1"/>
    </source>
</evidence>
<dbReference type="GO" id="GO:0031564">
    <property type="term" value="P:transcription antitermination"/>
    <property type="evidence" value="ECO:0007669"/>
    <property type="project" value="UniProtKB-UniRule"/>
</dbReference>
<dbReference type="SMART" id="SM00316">
    <property type="entry name" value="S1"/>
    <property type="match status" value="1"/>
</dbReference>
<dbReference type="Pfam" id="PF00575">
    <property type="entry name" value="S1"/>
    <property type="match status" value="1"/>
</dbReference>
<dbReference type="InterPro" id="IPR012340">
    <property type="entry name" value="NA-bd_OB-fold"/>
</dbReference>
<dbReference type="Gene3D" id="2.40.50.140">
    <property type="entry name" value="Nucleic acid-binding proteins"/>
    <property type="match status" value="1"/>
</dbReference>
<dbReference type="NCBIfam" id="TIGR01953">
    <property type="entry name" value="NusA"/>
    <property type="match status" value="1"/>
</dbReference>
<keyword evidence="4 7" id="KW-0694">RNA-binding</keyword>
<dbReference type="OrthoDB" id="9807233at2"/>
<name>A0A1H4EXJ0_9GAMM</name>
<dbReference type="Gene3D" id="3.30.300.20">
    <property type="match status" value="2"/>
</dbReference>
<dbReference type="SUPFAM" id="SSF69705">
    <property type="entry name" value="Transcription factor NusA, N-terminal domain"/>
    <property type="match status" value="1"/>
</dbReference>
<dbReference type="GO" id="GO:0003723">
    <property type="term" value="F:RNA binding"/>
    <property type="evidence" value="ECO:0007669"/>
    <property type="project" value="UniProtKB-UniRule"/>
</dbReference>
<dbReference type="Pfam" id="PF14520">
    <property type="entry name" value="HHH_5"/>
    <property type="match status" value="1"/>
</dbReference>
<dbReference type="PANTHER" id="PTHR22648:SF0">
    <property type="entry name" value="TRANSCRIPTION TERMINATION_ANTITERMINATION PROTEIN NUSA"/>
    <property type="match status" value="1"/>
</dbReference>
<sequence>MNKEILYVVDAVSNEKNVSKELIFQAVETALAMATRKRYGMGIDARVSVNRQTGDYETYRRWKVVDDEDPEFESPERQILESYAKDRGFDVAIGDYVEESIPSVEFGRIAAQTAKQVIVAKVREAEREKVVSAYRDKVGHLIMGVVKRADRKGIVLDLGENAEAFIPREEMIPGEMLHVGARVRGYLKEIHQDMRGPQIIVSRSDVNFLIELMKLEVPEVSQEMIDIMGAARDAGSRAKVAVRANLPNIDPIGACVGMRGSRIQTVTNELGGKERVDIVLWNEDIATYVMNAMAPAEVLSIVVDEESKSMDIGVDGEKLSQAIGRGGQNVRLASELTGWTLNVMSVEEAEAKTQAEQQAIINLFMEKLDVDEEVAVILVEEGFSTLEEVAYVPIEEFMAIEGFDESLVNELRDRAQTALLSQAISQDSHLPAADLLHMDGMDDTLAFKLATQGICTMEDLAEQSVDELMELADIDETRAASLIMKAREPWFADDKAEA</sequence>
<dbReference type="PANTHER" id="PTHR22648">
    <property type="entry name" value="TRANSCRIPTION TERMINATION FACTOR NUSA"/>
    <property type="match status" value="1"/>
</dbReference>
<dbReference type="InterPro" id="IPR009019">
    <property type="entry name" value="KH_sf_prok-type"/>
</dbReference>
<dbReference type="FunFam" id="3.30.300.20:FF:000005">
    <property type="entry name" value="Transcription termination/antitermination protein NusA"/>
    <property type="match status" value="1"/>
</dbReference>
<dbReference type="Gene3D" id="1.10.150.20">
    <property type="entry name" value="5' to 3' exonuclease, C-terminal subdomain"/>
    <property type="match status" value="2"/>
</dbReference>
<keyword evidence="3 7" id="KW-0889">Transcription antitermination</keyword>